<keyword evidence="3" id="KW-1185">Reference proteome</keyword>
<feature type="region of interest" description="Disordered" evidence="1">
    <location>
        <begin position="1"/>
        <end position="126"/>
    </location>
</feature>
<evidence type="ECO:0000313" key="2">
    <source>
        <dbReference type="EMBL" id="GAV28459.1"/>
    </source>
</evidence>
<reference evidence="2 3" key="1">
    <citation type="submission" date="2016-08" db="EMBL/GenBank/DDBJ databases">
        <title>Whole genome shotgun sequence of Pichia membranifaciens KS47-1.</title>
        <authorList>
            <person name="Konishi M."/>
            <person name="Ishida M."/>
            <person name="Arakawa T."/>
            <person name="Kato Y."/>
            <person name="Horiuchi J."/>
        </authorList>
    </citation>
    <scope>NUCLEOTIDE SEQUENCE [LARGE SCALE GENOMIC DNA]</scope>
    <source>
        <strain evidence="2 3">KS47-1</strain>
    </source>
</reference>
<comment type="caution">
    <text evidence="2">The sequence shown here is derived from an EMBL/GenBank/DDBJ whole genome shotgun (WGS) entry which is preliminary data.</text>
</comment>
<feature type="compositionally biased region" description="Acidic residues" evidence="1">
    <location>
        <begin position="89"/>
        <end position="115"/>
    </location>
</feature>
<feature type="compositionally biased region" description="Polar residues" evidence="1">
    <location>
        <begin position="1"/>
        <end position="30"/>
    </location>
</feature>
<evidence type="ECO:0000256" key="1">
    <source>
        <dbReference type="SAM" id="MobiDB-lite"/>
    </source>
</evidence>
<protein>
    <submittedName>
        <fullName evidence="2">Uncharacterized protein</fullName>
    </submittedName>
</protein>
<accession>A0A1Q2YFZ4</accession>
<dbReference type="AlphaFoldDB" id="A0A1Q2YFZ4"/>
<dbReference type="EMBL" id="BDGI01000069">
    <property type="protein sequence ID" value="GAV28459.1"/>
    <property type="molecule type" value="Genomic_DNA"/>
</dbReference>
<evidence type="ECO:0000313" key="3">
    <source>
        <dbReference type="Proteomes" id="UP000186136"/>
    </source>
</evidence>
<gene>
    <name evidence="2" type="ORF">PMKS-001930</name>
</gene>
<sequence>MQTSSPMKLSDIADQQHSIPRSAGNSTFLTPITDKVKKPITASDHHSDNGNVSGSVRFNPNVSYSMYDYEDDSSDRGDLDVAPNRRVGDEEDDNNDGEDQDQDRDNDNEEDEDENLLANQRILLED</sequence>
<name>A0A1Q2YFZ4_9ASCO</name>
<feature type="compositionally biased region" description="Polar residues" evidence="1">
    <location>
        <begin position="49"/>
        <end position="62"/>
    </location>
</feature>
<dbReference type="Proteomes" id="UP000186136">
    <property type="component" value="Unassembled WGS sequence"/>
</dbReference>
<proteinExistence type="predicted"/>
<organism evidence="2 3">
    <name type="scientific">Pichia membranifaciens</name>
    <dbReference type="NCBI Taxonomy" id="4926"/>
    <lineage>
        <taxon>Eukaryota</taxon>
        <taxon>Fungi</taxon>
        <taxon>Dikarya</taxon>
        <taxon>Ascomycota</taxon>
        <taxon>Saccharomycotina</taxon>
        <taxon>Pichiomycetes</taxon>
        <taxon>Pichiales</taxon>
        <taxon>Pichiaceae</taxon>
        <taxon>Pichia</taxon>
    </lineage>
</organism>